<dbReference type="GO" id="GO:0005730">
    <property type="term" value="C:nucleolus"/>
    <property type="evidence" value="ECO:0007669"/>
    <property type="project" value="UniProtKB-SubCell"/>
</dbReference>
<evidence type="ECO:0000256" key="1">
    <source>
        <dbReference type="ARBA" id="ARBA00004604"/>
    </source>
</evidence>
<gene>
    <name evidence="6" type="ORF">QLX08_009457</name>
</gene>
<keyword evidence="7" id="KW-1185">Reference proteome</keyword>
<evidence type="ECO:0000256" key="2">
    <source>
        <dbReference type="ARBA" id="ARBA00009430"/>
    </source>
</evidence>
<comment type="subcellular location">
    <subcellularLocation>
        <location evidence="1">Nucleus</location>
        <location evidence="1">Nucleolus</location>
    </subcellularLocation>
</comment>
<dbReference type="InterPro" id="IPR009668">
    <property type="entry name" value="RNA_pol-assoc_fac_A49-like"/>
</dbReference>
<comment type="similarity">
    <text evidence="2">Belongs to the eukaryotic RPA49/POLR1E RNA polymerase subunit family.</text>
</comment>
<dbReference type="AlphaFoldDB" id="A0AAW0ZH36"/>
<keyword evidence="4" id="KW-0804">Transcription</keyword>
<dbReference type="EMBL" id="JAWNGG020000208">
    <property type="protein sequence ID" value="KAK9296639.1"/>
    <property type="molecule type" value="Genomic_DNA"/>
</dbReference>
<dbReference type="GO" id="GO:0006351">
    <property type="term" value="P:DNA-templated transcription"/>
    <property type="evidence" value="ECO:0007669"/>
    <property type="project" value="InterPro"/>
</dbReference>
<dbReference type="Proteomes" id="UP001432146">
    <property type="component" value="Unassembled WGS sequence"/>
</dbReference>
<evidence type="ECO:0000256" key="4">
    <source>
        <dbReference type="ARBA" id="ARBA00023163"/>
    </source>
</evidence>
<keyword evidence="5" id="KW-0539">Nucleus</keyword>
<dbReference type="GO" id="GO:0003677">
    <property type="term" value="F:DNA binding"/>
    <property type="evidence" value="ECO:0007669"/>
    <property type="project" value="InterPro"/>
</dbReference>
<organism evidence="6 7">
    <name type="scientific">Tetragonisca angustula</name>
    <dbReference type="NCBI Taxonomy" id="166442"/>
    <lineage>
        <taxon>Eukaryota</taxon>
        <taxon>Metazoa</taxon>
        <taxon>Ecdysozoa</taxon>
        <taxon>Arthropoda</taxon>
        <taxon>Hexapoda</taxon>
        <taxon>Insecta</taxon>
        <taxon>Pterygota</taxon>
        <taxon>Neoptera</taxon>
        <taxon>Endopterygota</taxon>
        <taxon>Hymenoptera</taxon>
        <taxon>Apocrita</taxon>
        <taxon>Aculeata</taxon>
        <taxon>Apoidea</taxon>
        <taxon>Anthophila</taxon>
        <taxon>Apidae</taxon>
        <taxon>Tetragonisca</taxon>
    </lineage>
</organism>
<dbReference type="PANTHER" id="PTHR14440">
    <property type="entry name" value="DNA-DIRECTED RNA POLYMERASE I SUBUNIT RPA49"/>
    <property type="match status" value="1"/>
</dbReference>
<evidence type="ECO:0000256" key="3">
    <source>
        <dbReference type="ARBA" id="ARBA00022478"/>
    </source>
</evidence>
<evidence type="ECO:0008006" key="8">
    <source>
        <dbReference type="Google" id="ProtNLM"/>
    </source>
</evidence>
<keyword evidence="3" id="KW-0240">DNA-directed RNA polymerase</keyword>
<accession>A0AAW0ZH36</accession>
<sequence>MIKGIIEDVIVDPSKVQPIIVNFQNGELKDDEAKNMSCGLFYDQNKKKTVLALSNGEIVYRGYKPDTSEDLMCTMLVLHNKRTGKVRLVQIERWQVAPVLEKSTVKDINNTVDDKVVTLNKEFGSKKVKRRIEQYEKLKVNVESVKEHLEQTVSNVEFGRMELSTQLPDDGSIINLTLPHCKRDATDVNDVYNMYDIVPKNKLETLYDDAAEILNDSSNRTEANSKFFNQILRNLKSDPNSIDKIALLIYIQAVATWLSMPIKDAKKRGIGVCLASQEINSYIIDTYSVQSNHGRTRPTSIKDKGVIHCMILALMICNFTLDLELFATLFTHRTGLKKLTDLARFIGALPNKEDKKFITLKVPLPKPMFLLKKRKSRS</sequence>
<evidence type="ECO:0000256" key="5">
    <source>
        <dbReference type="ARBA" id="ARBA00023242"/>
    </source>
</evidence>
<evidence type="ECO:0000313" key="7">
    <source>
        <dbReference type="Proteomes" id="UP001432146"/>
    </source>
</evidence>
<reference evidence="6 7" key="1">
    <citation type="submission" date="2024-05" db="EMBL/GenBank/DDBJ databases">
        <title>The nuclear and mitochondrial genome assemblies of Tetragonisca angustula (Apidae: Meliponini), a tiny yet remarkable pollinator in the Neotropics.</title>
        <authorList>
            <person name="Ferrari R."/>
            <person name="Ricardo P.C."/>
            <person name="Dias F.C."/>
            <person name="Araujo N.S."/>
            <person name="Soares D.O."/>
            <person name="Zhou Q.-S."/>
            <person name="Zhu C.-D."/>
            <person name="Coutinho L."/>
            <person name="Airas M.C."/>
            <person name="Batista T.M."/>
        </authorList>
    </citation>
    <scope>NUCLEOTIDE SEQUENCE [LARGE SCALE GENOMIC DNA]</scope>
    <source>
        <strain evidence="6">ASF017062</strain>
        <tissue evidence="6">Abdomen</tissue>
    </source>
</reference>
<dbReference type="GO" id="GO:0000428">
    <property type="term" value="C:DNA-directed RNA polymerase complex"/>
    <property type="evidence" value="ECO:0007669"/>
    <property type="project" value="UniProtKB-KW"/>
</dbReference>
<protein>
    <recommendedName>
        <fullName evidence="8">DNA-directed RNA polymerase I subunit RPA49</fullName>
    </recommendedName>
</protein>
<comment type="caution">
    <text evidence="6">The sequence shown here is derived from an EMBL/GenBank/DDBJ whole genome shotgun (WGS) entry which is preliminary data.</text>
</comment>
<evidence type="ECO:0000313" key="6">
    <source>
        <dbReference type="EMBL" id="KAK9296639.1"/>
    </source>
</evidence>
<name>A0AAW0ZH36_9HYME</name>
<proteinExistence type="inferred from homology"/>
<dbReference type="Pfam" id="PF06870">
    <property type="entry name" value="RNA_pol_I_A49"/>
    <property type="match status" value="1"/>
</dbReference>